<reference evidence="2 3" key="1">
    <citation type="submission" date="2017-12" db="EMBL/GenBank/DDBJ databases">
        <title>Sequencing, de novo assembly and annotation of complete genome of a new Thraustochytrid species, strain FCC1311.</title>
        <authorList>
            <person name="Sedici K."/>
            <person name="Godart F."/>
            <person name="Aiese Cigliano R."/>
            <person name="Sanseverino W."/>
            <person name="Barakat M."/>
            <person name="Ortet P."/>
            <person name="Marechal E."/>
            <person name="Cagnac O."/>
            <person name="Amato A."/>
        </authorList>
    </citation>
    <scope>NUCLEOTIDE SEQUENCE [LARGE SCALE GENOMIC DNA]</scope>
</reference>
<dbReference type="AlphaFoldDB" id="A0A2R5GDM0"/>
<evidence type="ECO:0000313" key="3">
    <source>
        <dbReference type="Proteomes" id="UP000241890"/>
    </source>
</evidence>
<dbReference type="InParanoid" id="A0A2R5GDM0"/>
<feature type="signal peptide" evidence="1">
    <location>
        <begin position="1"/>
        <end position="25"/>
    </location>
</feature>
<gene>
    <name evidence="2" type="ORF">FCC1311_029642</name>
</gene>
<name>A0A2R5GDM0_9STRA</name>
<evidence type="ECO:0008006" key="4">
    <source>
        <dbReference type="Google" id="ProtNLM"/>
    </source>
</evidence>
<evidence type="ECO:0000256" key="1">
    <source>
        <dbReference type="SAM" id="SignalP"/>
    </source>
</evidence>
<evidence type="ECO:0000313" key="2">
    <source>
        <dbReference type="EMBL" id="GBG26743.1"/>
    </source>
</evidence>
<keyword evidence="1" id="KW-0732">Signal</keyword>
<organism evidence="2 3">
    <name type="scientific">Hondaea fermentalgiana</name>
    <dbReference type="NCBI Taxonomy" id="2315210"/>
    <lineage>
        <taxon>Eukaryota</taxon>
        <taxon>Sar</taxon>
        <taxon>Stramenopiles</taxon>
        <taxon>Bigyra</taxon>
        <taxon>Labyrinthulomycetes</taxon>
        <taxon>Thraustochytrida</taxon>
        <taxon>Thraustochytriidae</taxon>
        <taxon>Hondaea</taxon>
    </lineage>
</organism>
<comment type="caution">
    <text evidence="2">The sequence shown here is derived from an EMBL/GenBank/DDBJ whole genome shotgun (WGS) entry which is preliminary data.</text>
</comment>
<sequence>MLGKLPVAAMLAVAASLVAASRADAECGTRNQAPCANGVCGEALVVYTFTDSSTGENITMCSPCGIYNRLPCTATGEEACAAGLAVDETGVCVSCGTNKRPVCTRDTEEPCELGFYEADGLCYACGTQDADFCQGDNKCLPGYTPKLDGTQECTRCGKLGKPACANPNEAPCGNGLGIDDTGLCHYCGTKGEPGCETSCEPCRTGLTIDQDGLCEYCGSNGRPWCTNQGENICQNGLTPDSDQTCQPCGSNGMPQCGIVGTHIAEVWAYDSDAGQSSEAAGTSLSFKPVTKEQYRVTKEPRAQFSLGGDHASAAYVIRNLQAPTVVDLDFEFTFFDVTYKSICVSPQGQIVFPNAEGNFPGCDLLQSDESITLASHYKRKRISFSFDHSTPMCPEGEYGCVHARAGSLTDGRKFFMVTMLNLDDVPHRDMENAQVQLRIIDDGEIQIYTRWTQSMDGITGISPGYPPLSYDEVNFSGEFCKPGTTPLVDGSCTACGGKDQPICQNSWTDDPCKNNYVEETDQEGAKTGVCVRA</sequence>
<feature type="chain" id="PRO_5015360125" description="Tyrosine-protein kinase ephrin type A/B receptor-like domain-containing protein" evidence="1">
    <location>
        <begin position="26"/>
        <end position="533"/>
    </location>
</feature>
<accession>A0A2R5GDM0</accession>
<keyword evidence="3" id="KW-1185">Reference proteome</keyword>
<dbReference type="EMBL" id="BEYU01000023">
    <property type="protein sequence ID" value="GBG26743.1"/>
    <property type="molecule type" value="Genomic_DNA"/>
</dbReference>
<dbReference type="Proteomes" id="UP000241890">
    <property type="component" value="Unassembled WGS sequence"/>
</dbReference>
<proteinExistence type="predicted"/>
<protein>
    <recommendedName>
        <fullName evidence="4">Tyrosine-protein kinase ephrin type A/B receptor-like domain-containing protein</fullName>
    </recommendedName>
</protein>